<evidence type="ECO:0000256" key="3">
    <source>
        <dbReference type="ARBA" id="ARBA00022679"/>
    </source>
</evidence>
<dbReference type="GO" id="GO:0032259">
    <property type="term" value="P:methylation"/>
    <property type="evidence" value="ECO:0007669"/>
    <property type="project" value="UniProtKB-KW"/>
</dbReference>
<organism evidence="7 8">
    <name type="scientific">Aurantimonas marianensis</name>
    <dbReference type="NCBI Taxonomy" id="2920428"/>
    <lineage>
        <taxon>Bacteria</taxon>
        <taxon>Pseudomonadati</taxon>
        <taxon>Pseudomonadota</taxon>
        <taxon>Alphaproteobacteria</taxon>
        <taxon>Hyphomicrobiales</taxon>
        <taxon>Aurantimonadaceae</taxon>
        <taxon>Aurantimonas</taxon>
    </lineage>
</organism>
<keyword evidence="2 7" id="KW-0489">Methyltransferase</keyword>
<dbReference type="InterPro" id="IPR050953">
    <property type="entry name" value="N4_N6_ade-DNA_methylase"/>
</dbReference>
<dbReference type="Pfam" id="PF07669">
    <property type="entry name" value="Eco57I"/>
    <property type="match status" value="1"/>
</dbReference>
<dbReference type="InterPro" id="IPR011639">
    <property type="entry name" value="MethylTrfase_TaqI-like_dom"/>
</dbReference>
<dbReference type="InterPro" id="IPR029063">
    <property type="entry name" value="SAM-dependent_MTases_sf"/>
</dbReference>
<dbReference type="PRINTS" id="PR00507">
    <property type="entry name" value="N12N6MTFRASE"/>
</dbReference>
<comment type="catalytic activity">
    <reaction evidence="5">
        <text>a 2'-deoxyadenosine in DNA + S-adenosyl-L-methionine = an N(6)-methyl-2'-deoxyadenosine in DNA + S-adenosyl-L-homocysteine + H(+)</text>
        <dbReference type="Rhea" id="RHEA:15197"/>
        <dbReference type="Rhea" id="RHEA-COMP:12418"/>
        <dbReference type="Rhea" id="RHEA-COMP:12419"/>
        <dbReference type="ChEBI" id="CHEBI:15378"/>
        <dbReference type="ChEBI" id="CHEBI:57856"/>
        <dbReference type="ChEBI" id="CHEBI:59789"/>
        <dbReference type="ChEBI" id="CHEBI:90615"/>
        <dbReference type="ChEBI" id="CHEBI:90616"/>
        <dbReference type="EC" id="2.1.1.72"/>
    </reaction>
</comment>
<dbReference type="InterPro" id="IPR002052">
    <property type="entry name" value="DNA_methylase_N6_adenine_CS"/>
</dbReference>
<evidence type="ECO:0000256" key="1">
    <source>
        <dbReference type="ARBA" id="ARBA00011900"/>
    </source>
</evidence>
<dbReference type="PROSITE" id="PS00092">
    <property type="entry name" value="N6_MTASE"/>
    <property type="match status" value="1"/>
</dbReference>
<evidence type="ECO:0000256" key="5">
    <source>
        <dbReference type="ARBA" id="ARBA00047942"/>
    </source>
</evidence>
<evidence type="ECO:0000313" key="7">
    <source>
        <dbReference type="EMBL" id="MCP3054381.1"/>
    </source>
</evidence>
<gene>
    <name evidence="7" type="ORF">MJ956_04375</name>
</gene>
<evidence type="ECO:0000313" key="8">
    <source>
        <dbReference type="Proteomes" id="UP001155220"/>
    </source>
</evidence>
<dbReference type="PANTHER" id="PTHR33841">
    <property type="entry name" value="DNA METHYLTRANSFERASE YEEA-RELATED"/>
    <property type="match status" value="1"/>
</dbReference>
<dbReference type="Proteomes" id="UP001155220">
    <property type="component" value="Unassembled WGS sequence"/>
</dbReference>
<keyword evidence="4" id="KW-0949">S-adenosyl-L-methionine</keyword>
<dbReference type="GO" id="GO:0009007">
    <property type="term" value="F:site-specific DNA-methyltransferase (adenine-specific) activity"/>
    <property type="evidence" value="ECO:0007669"/>
    <property type="project" value="UniProtKB-EC"/>
</dbReference>
<reference evidence="7" key="1">
    <citation type="submission" date="2022-03" db="EMBL/GenBank/DDBJ databases">
        <title>Aurantimonas Liuensis sp. Nov., isolated from the hadal seawater of the Mariana Trench.</title>
        <authorList>
            <person name="Liu R."/>
        </authorList>
    </citation>
    <scope>NUCLEOTIDE SEQUENCE</scope>
    <source>
        <strain evidence="7">LRZ36</strain>
    </source>
</reference>
<evidence type="ECO:0000259" key="6">
    <source>
        <dbReference type="Pfam" id="PF07669"/>
    </source>
</evidence>
<name>A0A9X2H589_9HYPH</name>
<dbReference type="SUPFAM" id="SSF53335">
    <property type="entry name" value="S-adenosyl-L-methionine-dependent methyltransferases"/>
    <property type="match status" value="1"/>
</dbReference>
<accession>A0A9X2H589</accession>
<dbReference type="AlphaFoldDB" id="A0A9X2H589"/>
<dbReference type="PANTHER" id="PTHR33841:SF1">
    <property type="entry name" value="DNA METHYLTRANSFERASE A"/>
    <property type="match status" value="1"/>
</dbReference>
<dbReference type="RefSeq" id="WP_253963259.1">
    <property type="nucleotide sequence ID" value="NZ_JALHBS010000026.1"/>
</dbReference>
<dbReference type="EC" id="2.1.1.72" evidence="1"/>
<dbReference type="GO" id="GO:0006304">
    <property type="term" value="P:DNA modification"/>
    <property type="evidence" value="ECO:0007669"/>
    <property type="project" value="InterPro"/>
</dbReference>
<dbReference type="Gene3D" id="3.40.50.150">
    <property type="entry name" value="Vaccinia Virus protein VP39"/>
    <property type="match status" value="1"/>
</dbReference>
<proteinExistence type="predicted"/>
<evidence type="ECO:0000256" key="4">
    <source>
        <dbReference type="ARBA" id="ARBA00022691"/>
    </source>
</evidence>
<sequence length="799" mass="88882">MAAGMDIPSSGKAGTRVPAPLPHIPLFAEKVVQAALATKATAPTDEQIALARDYAKRAGNAKFRAQKETQVRNVFFDEVLTGLLGYKGFSAEAEYSLAFERMLRRKPVDVALGRFFPDGDGDHVLAPFEMKGPDTLDLDKIMPGRGISPVQQAWDYAADAPGAKWVLVSNCLEIRLYRFGRGREAFERFDLSRLNEPSQLERLLLMLEARRLIGGDTEALLRASDDALKDVTDQLYVDFRDLRGRLVAFLTDSADGPKLVRQKAIETAQKLLDRVIFIAFACGNRMLPQHIFTTAIEQQNHFDPKPVWQNVRRLFRWIDKGNATSNPALHVWPYNGGLFAEDAVADHVVLPDHLAEDVAGLTRWDYGKEVSVNVLGHIFEQSIGDIEKLREGEPIAVSQRKREGVVYTPDHVTRFLVERTISETLAERFADLLETHTGTRGLPESGEGPWPGEAAERPFWQDYLATLRDLTIVDPACGSGAFLVAAFDALAAEYRRVTERLADLGEEQEFDSFDEILSKNLYGVDLNVESAEITRLALWLKTARQNHRLAKLDHTIRAGNSLIDDATAADRPFDWQTAFPEVFDRGGFDIVIGNPPYVRMEHLKAVKPWLAEHYTVADERTDLSAYFFEKGVRLLKTGGRLGYISTSSFFRAGYGERLRLLLGEYTDLETVVDFGDAQIFEGVTTYPAILTMRKKAEVGPPQGELRFLNIAGTAPGDLGTAFAEGAMPMPRARLTGGSWQFEDDSLAALRDKIVAGRKTLGEVYGAPMRGIVTGLNEAFVIDTETRDRLVAADANRRNC</sequence>
<comment type="caution">
    <text evidence="7">The sequence shown here is derived from an EMBL/GenBank/DDBJ whole genome shotgun (WGS) entry which is preliminary data.</text>
</comment>
<dbReference type="GO" id="GO:0003676">
    <property type="term" value="F:nucleic acid binding"/>
    <property type="evidence" value="ECO:0007669"/>
    <property type="project" value="InterPro"/>
</dbReference>
<keyword evidence="3" id="KW-0808">Transferase</keyword>
<evidence type="ECO:0000256" key="2">
    <source>
        <dbReference type="ARBA" id="ARBA00022603"/>
    </source>
</evidence>
<protein>
    <recommendedName>
        <fullName evidence="1">site-specific DNA-methyltransferase (adenine-specific)</fullName>
        <ecNumber evidence="1">2.1.1.72</ecNumber>
    </recommendedName>
</protein>
<keyword evidence="8" id="KW-1185">Reference proteome</keyword>
<dbReference type="EMBL" id="JALHBS010000026">
    <property type="protein sequence ID" value="MCP3054381.1"/>
    <property type="molecule type" value="Genomic_DNA"/>
</dbReference>
<feature type="domain" description="Type II methyltransferase M.TaqI-like" evidence="6">
    <location>
        <begin position="519"/>
        <end position="680"/>
    </location>
</feature>